<evidence type="ECO:0000256" key="2">
    <source>
        <dbReference type="ARBA" id="ARBA00022801"/>
    </source>
</evidence>
<dbReference type="EMBL" id="AAEW02000005">
    <property type="protein sequence ID" value="EAT16412.1"/>
    <property type="molecule type" value="Genomic_DNA"/>
</dbReference>
<evidence type="ECO:0000256" key="3">
    <source>
        <dbReference type="PROSITE-ProRule" id="PRU01106"/>
    </source>
</evidence>
<reference evidence="5" key="2">
    <citation type="submission" date="2006-05" db="EMBL/GenBank/DDBJ databases">
        <title>Sequencing of the draft genome and assembly of Desulfuromonas acetoxidans DSM 684.</title>
        <authorList>
            <consortium name="US DOE Joint Genome Institute (JGI-PGF)"/>
            <person name="Copeland A."/>
            <person name="Lucas S."/>
            <person name="Lapidus A."/>
            <person name="Barry K."/>
            <person name="Detter J.C."/>
            <person name="Glavina del Rio T."/>
            <person name="Hammon N."/>
            <person name="Israni S."/>
            <person name="Dalin E."/>
            <person name="Tice H."/>
            <person name="Bruce D."/>
            <person name="Pitluck S."/>
            <person name="Richardson P."/>
        </authorList>
    </citation>
    <scope>NUCLEOTIDE SEQUENCE [LARGE SCALE GENOMIC DNA]</scope>
    <source>
        <strain evidence="5">DSM 684</strain>
    </source>
</reference>
<dbReference type="Gene3D" id="3.10.129.10">
    <property type="entry name" value="Hotdog Thioesterase"/>
    <property type="match status" value="1"/>
</dbReference>
<organism evidence="5 6">
    <name type="scientific">Desulfuromonas acetoxidans (strain DSM 684 / 11070)</name>
    <dbReference type="NCBI Taxonomy" id="281689"/>
    <lineage>
        <taxon>Bacteria</taxon>
        <taxon>Pseudomonadati</taxon>
        <taxon>Thermodesulfobacteriota</taxon>
        <taxon>Desulfuromonadia</taxon>
        <taxon>Desulfuromonadales</taxon>
        <taxon>Desulfuromonadaceae</taxon>
        <taxon>Desulfuromonas</taxon>
    </lineage>
</organism>
<dbReference type="GO" id="GO:0009062">
    <property type="term" value="P:fatty acid catabolic process"/>
    <property type="evidence" value="ECO:0007669"/>
    <property type="project" value="TreeGrafter"/>
</dbReference>
<evidence type="ECO:0000256" key="1">
    <source>
        <dbReference type="ARBA" id="ARBA00010458"/>
    </source>
</evidence>
<dbReference type="PANTHER" id="PTHR11049:SF24">
    <property type="entry name" value="CYTOSOLIC ACYL COENZYME A THIOESTER HYDROLASE"/>
    <property type="match status" value="1"/>
</dbReference>
<keyword evidence="2 3" id="KW-0378">Hydrolase</keyword>
<dbReference type="RefSeq" id="WP_005999054.1">
    <property type="nucleotide sequence ID" value="NZ_AAEW02000005.1"/>
</dbReference>
<dbReference type="PROSITE" id="PS51770">
    <property type="entry name" value="HOTDOG_ACOT"/>
    <property type="match status" value="1"/>
</dbReference>
<evidence type="ECO:0000313" key="6">
    <source>
        <dbReference type="Proteomes" id="UP000005695"/>
    </source>
</evidence>
<comment type="similarity">
    <text evidence="1">Belongs to the acyl coenzyme A hydrolase family.</text>
</comment>
<protein>
    <submittedName>
        <fullName evidence="5">Thioesterase superfamily</fullName>
    </submittedName>
</protein>
<dbReference type="InterPro" id="IPR006683">
    <property type="entry name" value="Thioestr_dom"/>
</dbReference>
<proteinExistence type="inferred from homology"/>
<dbReference type="InterPro" id="IPR029069">
    <property type="entry name" value="HotDog_dom_sf"/>
</dbReference>
<evidence type="ECO:0000313" key="5">
    <source>
        <dbReference type="EMBL" id="EAT16412.1"/>
    </source>
</evidence>
<dbReference type="InterPro" id="IPR040170">
    <property type="entry name" value="Cytosol_ACT"/>
</dbReference>
<dbReference type="GO" id="GO:0005829">
    <property type="term" value="C:cytosol"/>
    <property type="evidence" value="ECO:0007669"/>
    <property type="project" value="TreeGrafter"/>
</dbReference>
<sequence length="170" mass="18527">MAEKSAKPCSESRVTKTSVVLPPDANTHGTLFGGKMMAYVDEVASISAMRHARTTVVTAFIDSVEFLCPVRVGQAVTLESFVCWTGTTSLEVYVKVVAEDLMSGEKQLCLTSLLVFVALDSDGTPIRVPEIVAETDFEQALNAGGERRLRRRRKSKALMPEGEVDNFSSH</sequence>
<dbReference type="PANTHER" id="PTHR11049">
    <property type="entry name" value="ACYL COENZYME A THIOESTER HYDROLASE"/>
    <property type="match status" value="1"/>
</dbReference>
<dbReference type="InterPro" id="IPR033120">
    <property type="entry name" value="HOTDOG_ACOT"/>
</dbReference>
<dbReference type="AlphaFoldDB" id="Q1K1H6"/>
<dbReference type="SUPFAM" id="SSF54637">
    <property type="entry name" value="Thioesterase/thiol ester dehydrase-isomerase"/>
    <property type="match status" value="1"/>
</dbReference>
<reference evidence="5" key="1">
    <citation type="submission" date="2006-05" db="EMBL/GenBank/DDBJ databases">
        <title>Annotation of the draft genome assembly of Desulfuromonas acetoxidans DSM 684.</title>
        <authorList>
            <consortium name="US DOE Joint Genome Institute (JGI-ORNL)"/>
            <person name="Larimer F."/>
            <person name="Land M."/>
            <person name="Hauser L."/>
        </authorList>
    </citation>
    <scope>NUCLEOTIDE SEQUENCE [LARGE SCALE GENOMIC DNA]</scope>
    <source>
        <strain evidence="5">DSM 684</strain>
    </source>
</reference>
<dbReference type="CDD" id="cd03442">
    <property type="entry name" value="BFIT_BACH"/>
    <property type="match status" value="1"/>
</dbReference>
<gene>
    <name evidence="5" type="ORF">Dace_1876</name>
</gene>
<dbReference type="Pfam" id="PF03061">
    <property type="entry name" value="4HBT"/>
    <property type="match status" value="1"/>
</dbReference>
<evidence type="ECO:0000259" key="4">
    <source>
        <dbReference type="PROSITE" id="PS51770"/>
    </source>
</evidence>
<feature type="domain" description="HotDog ACOT-type" evidence="4">
    <location>
        <begin position="10"/>
        <end position="122"/>
    </location>
</feature>
<dbReference type="Proteomes" id="UP000005695">
    <property type="component" value="Unassembled WGS sequence"/>
</dbReference>
<dbReference type="OrthoDB" id="9809430at2"/>
<name>Q1K1H6_DESA6</name>
<dbReference type="GO" id="GO:0006637">
    <property type="term" value="P:acyl-CoA metabolic process"/>
    <property type="evidence" value="ECO:0007669"/>
    <property type="project" value="TreeGrafter"/>
</dbReference>
<accession>Q1K1H6</accession>
<comment type="caution">
    <text evidence="5">The sequence shown here is derived from an EMBL/GenBank/DDBJ whole genome shotgun (WGS) entry which is preliminary data.</text>
</comment>
<dbReference type="GO" id="GO:0052816">
    <property type="term" value="F:long-chain fatty acyl-CoA hydrolase activity"/>
    <property type="evidence" value="ECO:0007669"/>
    <property type="project" value="TreeGrafter"/>
</dbReference>
<keyword evidence="6" id="KW-1185">Reference proteome</keyword>